<reference evidence="1" key="1">
    <citation type="submission" date="2024-03" db="EMBL/GenBank/DDBJ databases">
        <title>WGS assembly of Saponaria officinalis var. Norfolk2.</title>
        <authorList>
            <person name="Jenkins J."/>
            <person name="Shu S."/>
            <person name="Grimwood J."/>
            <person name="Barry K."/>
            <person name="Goodstein D."/>
            <person name="Schmutz J."/>
            <person name="Leebens-Mack J."/>
            <person name="Osbourn A."/>
        </authorList>
    </citation>
    <scope>NUCLEOTIDE SEQUENCE [LARGE SCALE GENOMIC DNA]</scope>
    <source>
        <strain evidence="1">JIC</strain>
    </source>
</reference>
<accession>A0AAW1HLG6</accession>
<proteinExistence type="predicted"/>
<protein>
    <submittedName>
        <fullName evidence="1">Uncharacterized protein</fullName>
    </submittedName>
</protein>
<evidence type="ECO:0000313" key="1">
    <source>
        <dbReference type="EMBL" id="KAK9677567.1"/>
    </source>
</evidence>
<dbReference type="EMBL" id="JBDFQZ010000011">
    <property type="protein sequence ID" value="KAK9677567.1"/>
    <property type="molecule type" value="Genomic_DNA"/>
</dbReference>
<evidence type="ECO:0000313" key="2">
    <source>
        <dbReference type="Proteomes" id="UP001443914"/>
    </source>
</evidence>
<dbReference type="AlphaFoldDB" id="A0AAW1HLG6"/>
<keyword evidence="2" id="KW-1185">Reference proteome</keyword>
<name>A0AAW1HLG6_SAPOF</name>
<sequence>MAKREDKVPTAPKLLYDGRSKSKDGKCELIYLKEKYIYANYNERHHHLEEEGQRIHESWLFYDVVGGQKKGHVYKFGSTTPLYYNAPSKVQSSQKASTYVPDIISQMEALQREPELVFKFIRVISYSSWIF</sequence>
<gene>
    <name evidence="1" type="ORF">RND81_11G152400</name>
</gene>
<comment type="caution">
    <text evidence="1">The sequence shown here is derived from an EMBL/GenBank/DDBJ whole genome shotgun (WGS) entry which is preliminary data.</text>
</comment>
<dbReference type="Proteomes" id="UP001443914">
    <property type="component" value="Unassembled WGS sequence"/>
</dbReference>
<organism evidence="1 2">
    <name type="scientific">Saponaria officinalis</name>
    <name type="common">Common soapwort</name>
    <name type="synonym">Lychnis saponaria</name>
    <dbReference type="NCBI Taxonomy" id="3572"/>
    <lineage>
        <taxon>Eukaryota</taxon>
        <taxon>Viridiplantae</taxon>
        <taxon>Streptophyta</taxon>
        <taxon>Embryophyta</taxon>
        <taxon>Tracheophyta</taxon>
        <taxon>Spermatophyta</taxon>
        <taxon>Magnoliopsida</taxon>
        <taxon>eudicotyledons</taxon>
        <taxon>Gunneridae</taxon>
        <taxon>Pentapetalae</taxon>
        <taxon>Caryophyllales</taxon>
        <taxon>Caryophyllaceae</taxon>
        <taxon>Caryophylleae</taxon>
        <taxon>Saponaria</taxon>
    </lineage>
</organism>